<evidence type="ECO:0000259" key="4">
    <source>
        <dbReference type="Pfam" id="PF13614"/>
    </source>
</evidence>
<protein>
    <submittedName>
        <fullName evidence="5">Flagellar biosynthesis protein FlhG</fullName>
    </submittedName>
</protein>
<evidence type="ECO:0000313" key="6">
    <source>
        <dbReference type="Proteomes" id="UP001238088"/>
    </source>
</evidence>
<dbReference type="PANTHER" id="PTHR43384:SF4">
    <property type="entry name" value="CELLULOSE BIOSYNTHESIS PROTEIN BCSQ-RELATED"/>
    <property type="match status" value="1"/>
</dbReference>
<keyword evidence="5" id="KW-0966">Cell projection</keyword>
<gene>
    <name evidence="5" type="ORF">J2S17_002085</name>
</gene>
<keyword evidence="5" id="KW-0969">Cilium</keyword>
<dbReference type="InterPro" id="IPR025501">
    <property type="entry name" value="MinD_FleN"/>
</dbReference>
<evidence type="ECO:0000313" key="5">
    <source>
        <dbReference type="EMBL" id="MDQ0270210.1"/>
    </source>
</evidence>
<dbReference type="InterPro" id="IPR033875">
    <property type="entry name" value="FlhG"/>
</dbReference>
<dbReference type="Pfam" id="PF13614">
    <property type="entry name" value="AAA_31"/>
    <property type="match status" value="1"/>
</dbReference>
<dbReference type="PIRSF" id="PIRSF003092">
    <property type="entry name" value="MinD"/>
    <property type="match status" value="1"/>
</dbReference>
<dbReference type="Gene3D" id="3.40.50.300">
    <property type="entry name" value="P-loop containing nucleotide triphosphate hydrolases"/>
    <property type="match status" value="1"/>
</dbReference>
<evidence type="ECO:0000256" key="2">
    <source>
        <dbReference type="ARBA" id="ARBA00022840"/>
    </source>
</evidence>
<keyword evidence="5" id="KW-0282">Flagellum</keyword>
<comment type="caution">
    <text evidence="5">The sequence shown here is derived from an EMBL/GenBank/DDBJ whole genome shotgun (WGS) entry which is preliminary data.</text>
</comment>
<evidence type="ECO:0000256" key="1">
    <source>
        <dbReference type="ARBA" id="ARBA00022741"/>
    </source>
</evidence>
<dbReference type="InterPro" id="IPR050625">
    <property type="entry name" value="ParA/MinD_ATPase"/>
</dbReference>
<accession>A0ABU0AGP0</accession>
<feature type="compositionally biased region" description="Basic residues" evidence="3">
    <location>
        <begin position="10"/>
        <end position="20"/>
    </location>
</feature>
<keyword evidence="6" id="KW-1185">Reference proteome</keyword>
<keyword evidence="1" id="KW-0547">Nucleotide-binding</keyword>
<name>A0ABU0AGP0_9BACI</name>
<dbReference type="EMBL" id="JAUSUB010000007">
    <property type="protein sequence ID" value="MDQ0270210.1"/>
    <property type="molecule type" value="Genomic_DNA"/>
</dbReference>
<keyword evidence="2" id="KW-0067">ATP-binding</keyword>
<reference evidence="5 6" key="1">
    <citation type="submission" date="2023-07" db="EMBL/GenBank/DDBJ databases">
        <title>Genomic Encyclopedia of Type Strains, Phase IV (KMG-IV): sequencing the most valuable type-strain genomes for metagenomic binning, comparative biology and taxonomic classification.</title>
        <authorList>
            <person name="Goeker M."/>
        </authorList>
    </citation>
    <scope>NUCLEOTIDE SEQUENCE [LARGE SCALE GENOMIC DNA]</scope>
    <source>
        <strain evidence="5 6">DSM 23494</strain>
    </source>
</reference>
<organism evidence="5 6">
    <name type="scientific">Cytobacillus purgationiresistens</name>
    <dbReference type="NCBI Taxonomy" id="863449"/>
    <lineage>
        <taxon>Bacteria</taxon>
        <taxon>Bacillati</taxon>
        <taxon>Bacillota</taxon>
        <taxon>Bacilli</taxon>
        <taxon>Bacillales</taxon>
        <taxon>Bacillaceae</taxon>
        <taxon>Cytobacillus</taxon>
    </lineage>
</organism>
<feature type="domain" description="AAA" evidence="4">
    <location>
        <begin position="23"/>
        <end position="184"/>
    </location>
</feature>
<dbReference type="RefSeq" id="WP_307474431.1">
    <property type="nucleotide sequence ID" value="NZ_JAUSUB010000007.1"/>
</dbReference>
<proteinExistence type="predicted"/>
<dbReference type="PANTHER" id="PTHR43384">
    <property type="entry name" value="SEPTUM SITE-DETERMINING PROTEIN MIND HOMOLOG, CHLOROPLASTIC-RELATED"/>
    <property type="match status" value="1"/>
</dbReference>
<sequence length="289" mass="32649">MFDQAENLRSKLKNTKHKSPHAKTLAIMSGKGGVGKSNISLSLALSLCNKGYKVLLFDMDIGMGNLDILMGNSSEYSIADVFDGRAELDEVIMNGPNGLQYIAGGTGLNQLFTLDQTRLSPFFFQLDHLLTNYDFILFDMGAGITIDFAKIILSVEEILIVTTPEPTSITDAYAAMKYIHLMDTQIPFHILVNRIHNDKEGLETHRRIALVMNQFLNREVNYFGGMREDRSVQQAVRRQIPFILYNHKSLAATNMKKMVDKYCEDNRNQASEGNMHIFLSKLKRLLFEG</sequence>
<feature type="region of interest" description="Disordered" evidence="3">
    <location>
        <begin position="1"/>
        <end position="20"/>
    </location>
</feature>
<dbReference type="InterPro" id="IPR025669">
    <property type="entry name" value="AAA_dom"/>
</dbReference>
<evidence type="ECO:0000256" key="3">
    <source>
        <dbReference type="SAM" id="MobiDB-lite"/>
    </source>
</evidence>
<dbReference type="Proteomes" id="UP001238088">
    <property type="component" value="Unassembled WGS sequence"/>
</dbReference>
<dbReference type="SUPFAM" id="SSF52540">
    <property type="entry name" value="P-loop containing nucleoside triphosphate hydrolases"/>
    <property type="match status" value="1"/>
</dbReference>
<dbReference type="InterPro" id="IPR027417">
    <property type="entry name" value="P-loop_NTPase"/>
</dbReference>
<dbReference type="CDD" id="cd02038">
    <property type="entry name" value="FlhG-like"/>
    <property type="match status" value="1"/>
</dbReference>